<evidence type="ECO:0000256" key="1">
    <source>
        <dbReference type="SAM" id="Coils"/>
    </source>
</evidence>
<evidence type="ECO:0000313" key="3">
    <source>
        <dbReference type="EMBL" id="SMS01735.1"/>
    </source>
</evidence>
<organism evidence="3 4">
    <name type="scientific">Vibrio mangrovi</name>
    <dbReference type="NCBI Taxonomy" id="474394"/>
    <lineage>
        <taxon>Bacteria</taxon>
        <taxon>Pseudomonadati</taxon>
        <taxon>Pseudomonadota</taxon>
        <taxon>Gammaproteobacteria</taxon>
        <taxon>Vibrionales</taxon>
        <taxon>Vibrionaceae</taxon>
        <taxon>Vibrio</taxon>
    </lineage>
</organism>
<accession>A0A1Y6IVM3</accession>
<dbReference type="Proteomes" id="UP000196125">
    <property type="component" value="Unassembled WGS sequence"/>
</dbReference>
<dbReference type="Pfam" id="PF08308">
    <property type="entry name" value="PEGA"/>
    <property type="match status" value="1"/>
</dbReference>
<name>A0A1Y6IVM3_9VIBR</name>
<sequence length="401" mass="45353">MRQLLHYFSSCRVIVFSTELLWLNVKLLQGPMIVRHIPALVLALSPLLGPAFVYADEANVAQAQTDPVAAIDAKIDTKQDEMKSISSKYDAEIAKLQQLKNDQDRLKREGDSLETKRNRAKSDLDKQYSQLLEDPDIDLATFQKKYQEVWNDLKQNQSARLDNEQAITESEMRVSQFKQKQARLKSEFDNLKESRVEARVKRINAELMDSGTLEASYKTTCSTTMTLGECSSQGVYLTKQKAVSAFQDRLLDNLTESVIAKQNLKNVDLNVSIQDSQILSSGFQGNNDYYTKIQAQLQARPEATAGCKLLGVSTRYCLQGQKNYTPKKEKQWANVTVRSDQYQDSVTIDGVSYGSTPVEIVLPHGRHQFTVSKDGYETYNQVITVNGNDTVWVKLRPNKQS</sequence>
<evidence type="ECO:0000313" key="4">
    <source>
        <dbReference type="Proteomes" id="UP000196125"/>
    </source>
</evidence>
<reference evidence="3 4" key="1">
    <citation type="submission" date="2017-05" db="EMBL/GenBank/DDBJ databases">
        <authorList>
            <person name="Song R."/>
            <person name="Chenine A.L."/>
            <person name="Ruprecht R.M."/>
        </authorList>
    </citation>
    <scope>NUCLEOTIDE SEQUENCE [LARGE SCALE GENOMIC DNA]</scope>
    <source>
        <strain evidence="3 4">CECT 7927</strain>
    </source>
</reference>
<feature type="coiled-coil region" evidence="1">
    <location>
        <begin position="82"/>
        <end position="123"/>
    </location>
</feature>
<keyword evidence="1" id="KW-0175">Coiled coil</keyword>
<dbReference type="AlphaFoldDB" id="A0A1Y6IVM3"/>
<protein>
    <submittedName>
        <fullName evidence="3">PEGA domain protein</fullName>
    </submittedName>
</protein>
<evidence type="ECO:0000259" key="2">
    <source>
        <dbReference type="Pfam" id="PF08308"/>
    </source>
</evidence>
<gene>
    <name evidence="3" type="ORF">VIM7927_03041</name>
</gene>
<dbReference type="Gene3D" id="1.10.287.1490">
    <property type="match status" value="1"/>
</dbReference>
<feature type="domain" description="PEGA" evidence="2">
    <location>
        <begin position="332"/>
        <end position="396"/>
    </location>
</feature>
<proteinExistence type="predicted"/>
<dbReference type="InterPro" id="IPR013229">
    <property type="entry name" value="PEGA"/>
</dbReference>
<dbReference type="EMBL" id="FXXI01000006">
    <property type="protein sequence ID" value="SMS01735.1"/>
    <property type="molecule type" value="Genomic_DNA"/>
</dbReference>